<evidence type="ECO:0000256" key="6">
    <source>
        <dbReference type="ARBA" id="ARBA00022692"/>
    </source>
</evidence>
<dbReference type="InterPro" id="IPR048279">
    <property type="entry name" value="MdtK-like"/>
</dbReference>
<dbReference type="AlphaFoldDB" id="A0A1H2UF33"/>
<feature type="transmembrane region" description="Helical" evidence="10">
    <location>
        <begin position="364"/>
        <end position="384"/>
    </location>
</feature>
<evidence type="ECO:0000256" key="9">
    <source>
        <dbReference type="ARBA" id="ARBA00023251"/>
    </source>
</evidence>
<accession>A0A1H2UF33</accession>
<dbReference type="CDD" id="cd13143">
    <property type="entry name" value="MATE_MepA_like"/>
    <property type="match status" value="1"/>
</dbReference>
<dbReference type="OMA" id="MADTYFV"/>
<organism evidence="11 12">
    <name type="scientific">Acidaminococcus fermentans</name>
    <dbReference type="NCBI Taxonomy" id="905"/>
    <lineage>
        <taxon>Bacteria</taxon>
        <taxon>Bacillati</taxon>
        <taxon>Bacillota</taxon>
        <taxon>Negativicutes</taxon>
        <taxon>Acidaminococcales</taxon>
        <taxon>Acidaminococcaceae</taxon>
        <taxon>Acidaminococcus</taxon>
    </lineage>
</organism>
<keyword evidence="5" id="KW-1003">Cell membrane</keyword>
<dbReference type="InterPro" id="IPR045070">
    <property type="entry name" value="MATE_MepA-like"/>
</dbReference>
<dbReference type="EMBL" id="FNOP01000002">
    <property type="protein sequence ID" value="SDW54129.1"/>
    <property type="molecule type" value="Genomic_DNA"/>
</dbReference>
<evidence type="ECO:0000313" key="11">
    <source>
        <dbReference type="EMBL" id="SDW54129.1"/>
    </source>
</evidence>
<keyword evidence="7 10" id="KW-1133">Transmembrane helix</keyword>
<evidence type="ECO:0000256" key="3">
    <source>
        <dbReference type="ARBA" id="ARBA00022106"/>
    </source>
</evidence>
<evidence type="ECO:0000313" key="12">
    <source>
        <dbReference type="Proteomes" id="UP000182379"/>
    </source>
</evidence>
<dbReference type="GO" id="GO:0046677">
    <property type="term" value="P:response to antibiotic"/>
    <property type="evidence" value="ECO:0007669"/>
    <property type="project" value="UniProtKB-KW"/>
</dbReference>
<evidence type="ECO:0000256" key="2">
    <source>
        <dbReference type="ARBA" id="ARBA00008417"/>
    </source>
</evidence>
<proteinExistence type="inferred from homology"/>
<sequence length="450" mass="48151">MSDTESKEAKKYKKMLEAPVKPLIASLALPSIISMLCTSFYNMADTYFVSKIDTASTAAVGVTFATMAIIHAIAFFFGIGSGNSISRLLGAKKRPEAETMASTSFLYTFLCGLLIAVLGNLFAPQLATLIGSTPTILPYAVQYMSVILVGAPVMMSSLVMNNHLRFQGSAAFAMVGITIGGFLNVFLDPLFIFQFRLGVAGAAYATILSQFVSFCILFCMTRQGANIPIRFRNMHPSWPILKEIVAGGAPSLIRQGTQSLSTIFLNVAAGGFGDAAIAAMSIVTRLSFFAASVIIGFGQGFQPVCGFSYGARKYGRLREGFWFAVKAGTLFALLAAAVAIVWAVPILGEFRNDPLVISTGAQALRAQAMTFFLVPLTILTNMCLQTTRKTGGAMLVAAGRSGLFLIPTLLVLPRAFGLTGLVWSQSVSDLCGFLLAAVLIRKFFQKLPEK</sequence>
<evidence type="ECO:0000256" key="10">
    <source>
        <dbReference type="SAM" id="Phobius"/>
    </source>
</evidence>
<dbReference type="RefSeq" id="WP_012938243.1">
    <property type="nucleotide sequence ID" value="NZ_CALAKB010000007.1"/>
</dbReference>
<name>A0A1H2UF33_ACIFE</name>
<feature type="transmembrane region" description="Helical" evidence="10">
    <location>
        <begin position="422"/>
        <end position="440"/>
    </location>
</feature>
<evidence type="ECO:0000256" key="4">
    <source>
        <dbReference type="ARBA" id="ARBA00022448"/>
    </source>
</evidence>
<dbReference type="GO" id="GO:0015297">
    <property type="term" value="F:antiporter activity"/>
    <property type="evidence" value="ECO:0007669"/>
    <property type="project" value="InterPro"/>
</dbReference>
<dbReference type="PIRSF" id="PIRSF006603">
    <property type="entry name" value="DinF"/>
    <property type="match status" value="1"/>
</dbReference>
<reference evidence="11 12" key="1">
    <citation type="submission" date="2016-10" db="EMBL/GenBank/DDBJ databases">
        <authorList>
            <person name="Varghese N."/>
            <person name="Submissions S."/>
        </authorList>
    </citation>
    <scope>NUCLEOTIDE SEQUENCE [LARGE SCALE GENOMIC DNA]</scope>
    <source>
        <strain evidence="11 12">WCC6</strain>
    </source>
</reference>
<dbReference type="PANTHER" id="PTHR43823:SF3">
    <property type="entry name" value="MULTIDRUG EXPORT PROTEIN MEPA"/>
    <property type="match status" value="1"/>
</dbReference>
<dbReference type="Proteomes" id="UP000182379">
    <property type="component" value="Unassembled WGS sequence"/>
</dbReference>
<keyword evidence="8 10" id="KW-0472">Membrane</keyword>
<dbReference type="GO" id="GO:0042910">
    <property type="term" value="F:xenobiotic transmembrane transporter activity"/>
    <property type="evidence" value="ECO:0007669"/>
    <property type="project" value="InterPro"/>
</dbReference>
<feature type="transmembrane region" description="Helical" evidence="10">
    <location>
        <begin position="100"/>
        <end position="119"/>
    </location>
</feature>
<keyword evidence="4" id="KW-0813">Transport</keyword>
<dbReference type="Pfam" id="PF01554">
    <property type="entry name" value="MatE"/>
    <property type="match status" value="2"/>
</dbReference>
<feature type="transmembrane region" description="Helical" evidence="10">
    <location>
        <begin position="20"/>
        <end position="43"/>
    </location>
</feature>
<feature type="transmembrane region" description="Helical" evidence="10">
    <location>
        <begin position="55"/>
        <end position="79"/>
    </location>
</feature>
<feature type="transmembrane region" description="Helical" evidence="10">
    <location>
        <begin position="263"/>
        <end position="282"/>
    </location>
</feature>
<comment type="similarity">
    <text evidence="2">Belongs to the multi antimicrobial extrusion (MATE) (TC 2.A.66.1) family. MepA subfamily.</text>
</comment>
<dbReference type="GeneID" id="78334618"/>
<gene>
    <name evidence="11" type="ORF">SAMN05216495_102179</name>
</gene>
<comment type="subcellular location">
    <subcellularLocation>
        <location evidence="1">Cell membrane</location>
        <topology evidence="1">Multi-pass membrane protein</topology>
    </subcellularLocation>
</comment>
<keyword evidence="9" id="KW-0046">Antibiotic resistance</keyword>
<comment type="caution">
    <text evidence="11">The sequence shown here is derived from an EMBL/GenBank/DDBJ whole genome shotgun (WGS) entry which is preliminary data.</text>
</comment>
<dbReference type="GO" id="GO:0005886">
    <property type="term" value="C:plasma membrane"/>
    <property type="evidence" value="ECO:0007669"/>
    <property type="project" value="UniProtKB-SubCell"/>
</dbReference>
<protein>
    <recommendedName>
        <fullName evidence="3">Multidrug export protein MepA</fullName>
    </recommendedName>
</protein>
<dbReference type="NCBIfam" id="TIGR00797">
    <property type="entry name" value="matE"/>
    <property type="match status" value="1"/>
</dbReference>
<feature type="transmembrane region" description="Helical" evidence="10">
    <location>
        <begin position="199"/>
        <end position="220"/>
    </location>
</feature>
<keyword evidence="6 10" id="KW-0812">Transmembrane</keyword>
<feature type="transmembrane region" description="Helical" evidence="10">
    <location>
        <begin position="396"/>
        <end position="416"/>
    </location>
</feature>
<dbReference type="PANTHER" id="PTHR43823">
    <property type="entry name" value="SPORULATION PROTEIN YKVU"/>
    <property type="match status" value="1"/>
</dbReference>
<evidence type="ECO:0000256" key="5">
    <source>
        <dbReference type="ARBA" id="ARBA00022475"/>
    </source>
</evidence>
<feature type="transmembrane region" description="Helical" evidence="10">
    <location>
        <begin position="139"/>
        <end position="159"/>
    </location>
</feature>
<evidence type="ECO:0000256" key="1">
    <source>
        <dbReference type="ARBA" id="ARBA00004651"/>
    </source>
</evidence>
<dbReference type="InterPro" id="IPR002528">
    <property type="entry name" value="MATE_fam"/>
</dbReference>
<feature type="transmembrane region" description="Helical" evidence="10">
    <location>
        <begin position="171"/>
        <end position="193"/>
    </location>
</feature>
<evidence type="ECO:0000256" key="8">
    <source>
        <dbReference type="ARBA" id="ARBA00023136"/>
    </source>
</evidence>
<evidence type="ECO:0000256" key="7">
    <source>
        <dbReference type="ARBA" id="ARBA00022989"/>
    </source>
</evidence>
<feature type="transmembrane region" description="Helical" evidence="10">
    <location>
        <begin position="321"/>
        <end position="344"/>
    </location>
</feature>
<dbReference type="InterPro" id="IPR051327">
    <property type="entry name" value="MATE_MepA_subfamily"/>
</dbReference>
<feature type="transmembrane region" description="Helical" evidence="10">
    <location>
        <begin position="288"/>
        <end position="309"/>
    </location>
</feature>